<evidence type="ECO:0000256" key="3">
    <source>
        <dbReference type="ARBA" id="ARBA00022771"/>
    </source>
</evidence>
<keyword evidence="11" id="KW-1185">Reference proteome</keyword>
<dbReference type="InterPro" id="IPR012337">
    <property type="entry name" value="RNaseH-like_sf"/>
</dbReference>
<dbReference type="PANTHER" id="PTHR46481:SF10">
    <property type="entry name" value="ZINC FINGER BED DOMAIN-CONTAINING PROTEIN 39"/>
    <property type="match status" value="1"/>
</dbReference>
<dbReference type="Proteomes" id="UP000694846">
    <property type="component" value="Unplaced"/>
</dbReference>
<dbReference type="Pfam" id="PF05699">
    <property type="entry name" value="Dimer_Tnp_hAT"/>
    <property type="match status" value="1"/>
</dbReference>
<dbReference type="SUPFAM" id="SSF140996">
    <property type="entry name" value="Hermes dimerisation domain"/>
    <property type="match status" value="1"/>
</dbReference>
<organism evidence="11 12">
    <name type="scientific">Sipha flava</name>
    <name type="common">yellow sugarcane aphid</name>
    <dbReference type="NCBI Taxonomy" id="143950"/>
    <lineage>
        <taxon>Eukaryota</taxon>
        <taxon>Metazoa</taxon>
        <taxon>Ecdysozoa</taxon>
        <taxon>Arthropoda</taxon>
        <taxon>Hexapoda</taxon>
        <taxon>Insecta</taxon>
        <taxon>Pterygota</taxon>
        <taxon>Neoptera</taxon>
        <taxon>Paraneoptera</taxon>
        <taxon>Hemiptera</taxon>
        <taxon>Sternorrhyncha</taxon>
        <taxon>Aphidomorpha</taxon>
        <taxon>Aphidoidea</taxon>
        <taxon>Aphididae</taxon>
        <taxon>Sipha</taxon>
    </lineage>
</organism>
<keyword evidence="4" id="KW-0862">Zinc</keyword>
<dbReference type="PANTHER" id="PTHR46481">
    <property type="entry name" value="ZINC FINGER BED DOMAIN-CONTAINING PROTEIN 4"/>
    <property type="match status" value="1"/>
</dbReference>
<keyword evidence="7" id="KW-0804">Transcription</keyword>
<dbReference type="PROSITE" id="PS50808">
    <property type="entry name" value="ZF_BED"/>
    <property type="match status" value="1"/>
</dbReference>
<dbReference type="Pfam" id="PF02892">
    <property type="entry name" value="zf-BED"/>
    <property type="match status" value="1"/>
</dbReference>
<dbReference type="SUPFAM" id="SSF57667">
    <property type="entry name" value="beta-beta-alpha zinc fingers"/>
    <property type="match status" value="1"/>
</dbReference>
<evidence type="ECO:0000256" key="7">
    <source>
        <dbReference type="ARBA" id="ARBA00023163"/>
    </source>
</evidence>
<dbReference type="GeneID" id="112684190"/>
<dbReference type="InterPro" id="IPR052035">
    <property type="entry name" value="ZnF_BED_domain_contain"/>
</dbReference>
<dbReference type="InterPro" id="IPR003656">
    <property type="entry name" value="Znf_BED"/>
</dbReference>
<evidence type="ECO:0000256" key="9">
    <source>
        <dbReference type="PROSITE-ProRule" id="PRU00027"/>
    </source>
</evidence>
<dbReference type="GO" id="GO:0009791">
    <property type="term" value="P:post-embryonic development"/>
    <property type="evidence" value="ECO:0007669"/>
    <property type="project" value="UniProtKB-ARBA"/>
</dbReference>
<comment type="subcellular location">
    <subcellularLocation>
        <location evidence="1">Nucleus</location>
    </subcellularLocation>
</comment>
<keyword evidence="2" id="KW-0479">Metal-binding</keyword>
<evidence type="ECO:0000256" key="5">
    <source>
        <dbReference type="ARBA" id="ARBA00023015"/>
    </source>
</evidence>
<keyword evidence="5" id="KW-0805">Transcription regulation</keyword>
<evidence type="ECO:0000256" key="4">
    <source>
        <dbReference type="ARBA" id="ARBA00022833"/>
    </source>
</evidence>
<evidence type="ECO:0000313" key="11">
    <source>
        <dbReference type="Proteomes" id="UP000694846"/>
    </source>
</evidence>
<dbReference type="SMART" id="SM00614">
    <property type="entry name" value="ZnF_BED"/>
    <property type="match status" value="1"/>
</dbReference>
<evidence type="ECO:0000256" key="6">
    <source>
        <dbReference type="ARBA" id="ARBA00023125"/>
    </source>
</evidence>
<dbReference type="InterPro" id="IPR036236">
    <property type="entry name" value="Znf_C2H2_sf"/>
</dbReference>
<dbReference type="GO" id="GO:0046983">
    <property type="term" value="F:protein dimerization activity"/>
    <property type="evidence" value="ECO:0007669"/>
    <property type="project" value="InterPro"/>
</dbReference>
<keyword evidence="8" id="KW-0539">Nucleus</keyword>
<dbReference type="GO" id="GO:0008270">
    <property type="term" value="F:zinc ion binding"/>
    <property type="evidence" value="ECO:0007669"/>
    <property type="project" value="UniProtKB-KW"/>
</dbReference>
<dbReference type="RefSeq" id="XP_025411344.1">
    <property type="nucleotide sequence ID" value="XM_025555559.1"/>
</dbReference>
<sequence>MPLISTVWKDFTKINNNLSMCNICRKRLKTSGNTSNLRSHLKTHNKLIDSENTQDEDAPINVDAVSITESHSVATASTFEAASTSAGTKTTTLESIKRQQSISQAFTKVASFLDGGSQHSICTEAIVYYICKDNQPFSTVDGKGFRYMLSRICPLYKIPTRNTIKKYIDDKFDYLSIRFKEKIENAENISVTTDAWTDTYTMKSFLGITIHFLNGSTFLSGTLGVVELTQSHTADYIGSQLLNTLTEWNIHKKNVAAVVTDNGANMIKEFKQLLHKVREVVKYFKRSTSASDELRKLQINEGKKEGNVHKLILDVKTRWNSTFYMIDRFLVLSKLVSDVLLQKPLGPEMLTARELQQLRETIKLLRPFENVTLEISGEKYVVISKIMPLLNCVTIEIESIQPNLDIGIELKRNIIAELKKRFGKIEFLYMIPIATILDPRFKNLHFRDPVACQKAIAEVKKLAKNSVQDTSSTECSSMDEEQKTDNFDLWEHHKTLVHKKYKKKQTRTDSAKTTNVNAYLSQPLISLKEDTIQCWEEMKTVYPDLYILARKYLSVMDSFVPSERLFSKASLTLSKSRNRLLGKRLSKLLFLNLVDDDLWFHTS</sequence>
<name>A0A8B8FKA7_9HEMI</name>
<dbReference type="AlphaFoldDB" id="A0A8B8FKA7"/>
<evidence type="ECO:0000256" key="1">
    <source>
        <dbReference type="ARBA" id="ARBA00004123"/>
    </source>
</evidence>
<proteinExistence type="predicted"/>
<dbReference type="OrthoDB" id="6409861at2759"/>
<dbReference type="GO" id="GO:0005634">
    <property type="term" value="C:nucleus"/>
    <property type="evidence" value="ECO:0007669"/>
    <property type="project" value="UniProtKB-SubCell"/>
</dbReference>
<reference evidence="12" key="1">
    <citation type="submission" date="2025-08" db="UniProtKB">
        <authorList>
            <consortium name="RefSeq"/>
        </authorList>
    </citation>
    <scope>IDENTIFICATION</scope>
    <source>
        <tissue evidence="12">Whole body</tissue>
    </source>
</reference>
<protein>
    <submittedName>
        <fullName evidence="12">Zinc finger BED domain-containing protein 1-like</fullName>
    </submittedName>
</protein>
<keyword evidence="6" id="KW-0238">DNA-binding</keyword>
<evidence type="ECO:0000259" key="10">
    <source>
        <dbReference type="PROSITE" id="PS50808"/>
    </source>
</evidence>
<dbReference type="GO" id="GO:0003677">
    <property type="term" value="F:DNA binding"/>
    <property type="evidence" value="ECO:0007669"/>
    <property type="project" value="UniProtKB-KW"/>
</dbReference>
<dbReference type="Gene3D" id="1.10.10.1070">
    <property type="entry name" value="Zinc finger, BED domain-containing"/>
    <property type="match status" value="1"/>
</dbReference>
<evidence type="ECO:0000256" key="8">
    <source>
        <dbReference type="ARBA" id="ARBA00023242"/>
    </source>
</evidence>
<evidence type="ECO:0000256" key="2">
    <source>
        <dbReference type="ARBA" id="ARBA00022723"/>
    </source>
</evidence>
<gene>
    <name evidence="12" type="primary">LOC112684190</name>
</gene>
<dbReference type="InterPro" id="IPR008906">
    <property type="entry name" value="HATC_C_dom"/>
</dbReference>
<accession>A0A8B8FKA7</accession>
<keyword evidence="3 9" id="KW-0863">Zinc-finger</keyword>
<evidence type="ECO:0000313" key="12">
    <source>
        <dbReference type="RefSeq" id="XP_025411344.1"/>
    </source>
</evidence>
<feature type="domain" description="BED-type" evidence="10">
    <location>
        <begin position="2"/>
        <end position="51"/>
    </location>
</feature>
<dbReference type="SUPFAM" id="SSF53098">
    <property type="entry name" value="Ribonuclease H-like"/>
    <property type="match status" value="1"/>
</dbReference>